<feature type="domain" description="RCC1-like" evidence="3">
    <location>
        <begin position="2"/>
        <end position="297"/>
    </location>
</feature>
<organism evidence="4 5">
    <name type="scientific">Oncorhynchus mykiss</name>
    <name type="common">Rainbow trout</name>
    <name type="synonym">Salmo gairdneri</name>
    <dbReference type="NCBI Taxonomy" id="8022"/>
    <lineage>
        <taxon>Eukaryota</taxon>
        <taxon>Metazoa</taxon>
        <taxon>Chordata</taxon>
        <taxon>Craniata</taxon>
        <taxon>Vertebrata</taxon>
        <taxon>Euteleostomi</taxon>
        <taxon>Actinopterygii</taxon>
        <taxon>Neopterygii</taxon>
        <taxon>Teleostei</taxon>
        <taxon>Protacanthopterygii</taxon>
        <taxon>Salmoniformes</taxon>
        <taxon>Salmonidae</taxon>
        <taxon>Salmoninae</taxon>
        <taxon>Oncorhynchus</taxon>
    </lineage>
</organism>
<dbReference type="InterPro" id="IPR000408">
    <property type="entry name" value="Reg_chr_condens"/>
</dbReference>
<reference evidence="4" key="3">
    <citation type="submission" date="2025-09" db="UniProtKB">
        <authorList>
            <consortium name="Ensembl"/>
        </authorList>
    </citation>
    <scope>IDENTIFICATION</scope>
</reference>
<feature type="repeat" description="RCC1" evidence="2">
    <location>
        <begin position="207"/>
        <end position="255"/>
    </location>
</feature>
<evidence type="ECO:0000259" key="3">
    <source>
        <dbReference type="Pfam" id="PF25390"/>
    </source>
</evidence>
<accession>A0A8C7TS92</accession>
<proteinExistence type="predicted"/>
<keyword evidence="5" id="KW-1185">Reference proteome</keyword>
<evidence type="ECO:0000256" key="1">
    <source>
        <dbReference type="ARBA" id="ARBA00022737"/>
    </source>
</evidence>
<reference evidence="4" key="2">
    <citation type="submission" date="2025-08" db="UniProtKB">
        <authorList>
            <consortium name="Ensembl"/>
        </authorList>
    </citation>
    <scope>IDENTIFICATION</scope>
</reference>
<feature type="repeat" description="RCC1" evidence="2">
    <location>
        <begin position="50"/>
        <end position="99"/>
    </location>
</feature>
<feature type="repeat" description="RCC1" evidence="2">
    <location>
        <begin position="1"/>
        <end position="49"/>
    </location>
</feature>
<dbReference type="GeneTree" id="ENSGT00940000163989"/>
<name>A0A8C7TS92_ONCMY</name>
<dbReference type="Ensembl" id="ENSOMYT00000091656.2">
    <property type="protein sequence ID" value="ENSOMYP00000084157.2"/>
    <property type="gene ID" value="ENSOMYG00000038828.2"/>
</dbReference>
<keyword evidence="1" id="KW-0677">Repeat</keyword>
<dbReference type="InterPro" id="IPR051625">
    <property type="entry name" value="Signaling_Regulatory_Domain"/>
</dbReference>
<dbReference type="PANTHER" id="PTHR22872:SF9">
    <property type="entry name" value="X-LINKED RETINITIS PIGMENTOSA GTPASE REGULATOR"/>
    <property type="match status" value="1"/>
</dbReference>
<dbReference type="Proteomes" id="UP000694395">
    <property type="component" value="Chromosome 10"/>
</dbReference>
<dbReference type="Gene3D" id="2.130.10.30">
    <property type="entry name" value="Regulator of chromosome condensation 1/beta-lactamase-inhibitor protein II"/>
    <property type="match status" value="2"/>
</dbReference>
<sequence>IMFCWGDGSSGQFGLNFKNVSLPIAGNIFSDKVTEIACGEQHTLFLTVDGRILSCGRNSKGQLGRQKKRDSKLPAPVEGLGVVVSVACGQDHSVAVCASGQVYSWGAGGEGQLGITLTTVSKAPRPVPIPSPLPITVIQVACGNSHSLALTKGGQVFSWGLNSHGQLGLGKGVPLQPIPALVRSLIGVPVTQVAAGGTHTLALTLPGLVYCCGANRAGQLGLNRRFNICAVPALRVLGVFFISCGEAHSAVLTKGGQVFTFGEGSRGQLGHNASANELLPKLVEGMDGLASQIACGKLF</sequence>
<dbReference type="InterPro" id="IPR058923">
    <property type="entry name" value="RCC1-like_dom"/>
</dbReference>
<feature type="repeat" description="RCC1" evidence="2">
    <location>
        <begin position="154"/>
        <end position="206"/>
    </location>
</feature>
<dbReference type="PANTHER" id="PTHR22872">
    <property type="entry name" value="BTK-BINDING PROTEIN-RELATED"/>
    <property type="match status" value="1"/>
</dbReference>
<dbReference type="PRINTS" id="PR00633">
    <property type="entry name" value="RCCNDNSATION"/>
</dbReference>
<evidence type="ECO:0000256" key="2">
    <source>
        <dbReference type="PROSITE-ProRule" id="PRU00235"/>
    </source>
</evidence>
<dbReference type="SUPFAM" id="SSF50985">
    <property type="entry name" value="RCC1/BLIP-II"/>
    <property type="match status" value="1"/>
</dbReference>
<protein>
    <recommendedName>
        <fullName evidence="3">RCC1-like domain-containing protein</fullName>
    </recommendedName>
</protein>
<dbReference type="PROSITE" id="PS00626">
    <property type="entry name" value="RCC1_2"/>
    <property type="match status" value="3"/>
</dbReference>
<reference evidence="4" key="1">
    <citation type="submission" date="2020-07" db="EMBL/GenBank/DDBJ databases">
        <title>A long reads based de novo assembly of the rainbow trout Arlee double haploid line genome.</title>
        <authorList>
            <person name="Gao G."/>
            <person name="Palti Y."/>
        </authorList>
    </citation>
    <scope>NUCLEOTIDE SEQUENCE [LARGE SCALE GENOMIC DNA]</scope>
</reference>
<dbReference type="AlphaFoldDB" id="A0A8C7TS92"/>
<feature type="repeat" description="RCC1" evidence="2">
    <location>
        <begin position="256"/>
        <end position="299"/>
    </location>
</feature>
<evidence type="ECO:0000313" key="4">
    <source>
        <dbReference type="Ensembl" id="ENSOMYP00000084157.2"/>
    </source>
</evidence>
<dbReference type="Pfam" id="PF25390">
    <property type="entry name" value="WD40_RLD"/>
    <property type="match status" value="1"/>
</dbReference>
<dbReference type="InterPro" id="IPR009091">
    <property type="entry name" value="RCC1/BLIP-II"/>
</dbReference>
<dbReference type="PROSITE" id="PS50012">
    <property type="entry name" value="RCC1_3"/>
    <property type="match status" value="6"/>
</dbReference>
<evidence type="ECO:0000313" key="5">
    <source>
        <dbReference type="Proteomes" id="UP000694395"/>
    </source>
</evidence>
<feature type="repeat" description="RCC1" evidence="2">
    <location>
        <begin position="100"/>
        <end position="153"/>
    </location>
</feature>